<keyword evidence="8" id="KW-1185">Reference proteome</keyword>
<dbReference type="AlphaFoldDB" id="A0A1D3TWK5"/>
<evidence type="ECO:0000256" key="4">
    <source>
        <dbReference type="ARBA" id="ARBA00022807"/>
    </source>
</evidence>
<keyword evidence="4" id="KW-0788">Thiol protease</keyword>
<evidence type="ECO:0000259" key="6">
    <source>
        <dbReference type="PROSITE" id="PS51935"/>
    </source>
</evidence>
<dbReference type="STRING" id="1619234.SAMN05421730_102339"/>
<dbReference type="Gene3D" id="3.90.1720.10">
    <property type="entry name" value="endopeptidase domain like (from Nostoc punctiforme)"/>
    <property type="match status" value="1"/>
</dbReference>
<dbReference type="PANTHER" id="PTHR47359">
    <property type="entry name" value="PEPTIDOGLYCAN DL-ENDOPEPTIDASE CWLO"/>
    <property type="match status" value="1"/>
</dbReference>
<keyword evidence="5" id="KW-1133">Transmembrane helix</keyword>
<evidence type="ECO:0000256" key="3">
    <source>
        <dbReference type="ARBA" id="ARBA00022801"/>
    </source>
</evidence>
<evidence type="ECO:0000256" key="5">
    <source>
        <dbReference type="SAM" id="Phobius"/>
    </source>
</evidence>
<feature type="transmembrane region" description="Helical" evidence="5">
    <location>
        <begin position="239"/>
        <end position="267"/>
    </location>
</feature>
<reference evidence="7 8" key="1">
    <citation type="submission" date="2016-09" db="EMBL/GenBank/DDBJ databases">
        <authorList>
            <person name="Capua I."/>
            <person name="De Benedictis P."/>
            <person name="Joannis T."/>
            <person name="Lombin L.H."/>
            <person name="Cattoli G."/>
        </authorList>
    </citation>
    <scope>NUCLEOTIDE SEQUENCE [LARGE SCALE GENOMIC DNA]</scope>
    <source>
        <strain evidence="7 8">GluBS11</strain>
    </source>
</reference>
<dbReference type="GO" id="GO:0006508">
    <property type="term" value="P:proteolysis"/>
    <property type="evidence" value="ECO:0007669"/>
    <property type="project" value="UniProtKB-KW"/>
</dbReference>
<gene>
    <name evidence="7" type="ORF">SAMN05421730_102339</name>
</gene>
<dbReference type="InterPro" id="IPR038765">
    <property type="entry name" value="Papain-like_cys_pep_sf"/>
</dbReference>
<feature type="domain" description="NlpC/P60" evidence="6">
    <location>
        <begin position="459"/>
        <end position="590"/>
    </location>
</feature>
<dbReference type="SUPFAM" id="SSF54001">
    <property type="entry name" value="Cysteine proteinases"/>
    <property type="match status" value="1"/>
</dbReference>
<dbReference type="PANTHER" id="PTHR47359:SF3">
    <property type="entry name" value="NLP_P60 DOMAIN-CONTAINING PROTEIN-RELATED"/>
    <property type="match status" value="1"/>
</dbReference>
<dbReference type="EMBL" id="FMKA01000023">
    <property type="protein sequence ID" value="SCP98624.1"/>
    <property type="molecule type" value="Genomic_DNA"/>
</dbReference>
<dbReference type="GO" id="GO:0008234">
    <property type="term" value="F:cysteine-type peptidase activity"/>
    <property type="evidence" value="ECO:0007669"/>
    <property type="project" value="UniProtKB-KW"/>
</dbReference>
<dbReference type="InterPro" id="IPR000064">
    <property type="entry name" value="NLP_P60_dom"/>
</dbReference>
<evidence type="ECO:0000313" key="8">
    <source>
        <dbReference type="Proteomes" id="UP000199315"/>
    </source>
</evidence>
<evidence type="ECO:0000256" key="2">
    <source>
        <dbReference type="ARBA" id="ARBA00022670"/>
    </source>
</evidence>
<organism evidence="7 8">
    <name type="scientific">Anaerobium acetethylicum</name>
    <dbReference type="NCBI Taxonomy" id="1619234"/>
    <lineage>
        <taxon>Bacteria</taxon>
        <taxon>Bacillati</taxon>
        <taxon>Bacillota</taxon>
        <taxon>Clostridia</taxon>
        <taxon>Lachnospirales</taxon>
        <taxon>Lachnospiraceae</taxon>
        <taxon>Anaerobium</taxon>
    </lineage>
</organism>
<dbReference type="Pfam" id="PF00877">
    <property type="entry name" value="NLPC_P60"/>
    <property type="match status" value="1"/>
</dbReference>
<keyword evidence="3" id="KW-0378">Hydrolase</keyword>
<dbReference type="PROSITE" id="PS51935">
    <property type="entry name" value="NLPC_P60"/>
    <property type="match status" value="1"/>
</dbReference>
<protein>
    <submittedName>
        <fullName evidence="7">NlpC/P60 family protein</fullName>
    </submittedName>
</protein>
<comment type="similarity">
    <text evidence="1">Belongs to the peptidase C40 family.</text>
</comment>
<accession>A0A1D3TWK5</accession>
<keyword evidence="2" id="KW-0645">Protease</keyword>
<proteinExistence type="inferred from homology"/>
<sequence>MLFLGKEVNKLKIKKIDDKPIIIHIKKKARLHLHEPRDVGTKHADKMRTPGYTSHTRHMFRTGLFRGGGKSDKDLKQFDKSKKECIKLAGAIGAKTFTDQMEGGEDVQKAAGIAYGTAGILAGTASRGTGLFQKNGLSERKGKLKKVEAEKKIAGSHDRKAVIQPARPVVRKAVKEPVKTETRVGSKTTGTFVAMDRSRKLKFFLDKMRAEENQNDNFGKFVKDRITGKVMVLGKGAAISVLGGLMALLLLSAVAAIPVAAVIAVVYNSPFAAFLPPLDEGDTVMSAAKRYEADFNQDVIKLATEHAGYDSGKVIYVDYEGTAAPSNCYDVLAVYMVKYGIGDMAADMNELSELRLKAVFDDMCSYTTSAAMETVENEDGTMTTKTALHVNISLKTYQDMVSVYGFSGYEIEMLEEIMSPENLVLLGYPDGTGASMEGANTVSELSVSQKAEIVSGITDQKAKQAVSFALSKVGYPYSQAYRDSGSYYDCSSLAYYSWRAAGVDISFGGATTAAAEGQGLEEAGKTVTYEELQPGDLIFYSYCSNGRYKDISHVAVYAGSGKVVEAANERIGVVYRDVPNPGSIVLIGRP</sequence>
<dbReference type="InterPro" id="IPR051794">
    <property type="entry name" value="PG_Endopeptidase_C40"/>
</dbReference>
<dbReference type="Proteomes" id="UP000199315">
    <property type="component" value="Unassembled WGS sequence"/>
</dbReference>
<keyword evidence="5" id="KW-0472">Membrane</keyword>
<keyword evidence="5" id="KW-0812">Transmembrane</keyword>
<evidence type="ECO:0000256" key="1">
    <source>
        <dbReference type="ARBA" id="ARBA00007074"/>
    </source>
</evidence>
<name>A0A1D3TWK5_9FIRM</name>
<evidence type="ECO:0000313" key="7">
    <source>
        <dbReference type="EMBL" id="SCP98624.1"/>
    </source>
</evidence>